<protein>
    <recommendedName>
        <fullName evidence="3">Peptidase M56 domain-containing protein</fullName>
    </recommendedName>
</protein>
<dbReference type="EMBL" id="BAABDI010000022">
    <property type="protein sequence ID" value="GAA3982338.1"/>
    <property type="molecule type" value="Genomic_DNA"/>
</dbReference>
<feature type="compositionally biased region" description="Polar residues" evidence="1">
    <location>
        <begin position="825"/>
        <end position="834"/>
    </location>
</feature>
<dbReference type="RefSeq" id="WP_345125608.1">
    <property type="nucleotide sequence ID" value="NZ_BAABDI010000022.1"/>
</dbReference>
<sequence>MTTLEHFVSPVLVRALGWTLLHSLWQGALVAAVLAGALLLLRRQRAEVRYVASAGALGAVVALAGITFGLYFTAGAGLPAGPRATTAAGARVELGRPEARIVTTTTTAAMADATAPAGARPVTRQVAAPAPVAAPPAEGLLNSGLMHSFTQSLIHSLNNHLPLLVVAWLLGLLAMSLRMLGGLLYVQRLRRYRVRPLSAAWQERLAVLAARSGLRRPVALLESALVRVPLVVGHMRPVILLPLGAVAGLSAAHLEAILAHELAHVLRRDYLVNLLQTVAEALFFYHPAVWFMASCVRAERENCCDDTATALVGGDPLRLARALTALAEWSQSAVVPTAPRLALAAMGRRGALLSRVRRLVQRRPAAPTLAEGIMASALVLGGLGLLGGSVALAGSLTQPAVPAAKPAAFDWQTGPAKAGGLADINKRAATTATSTTTATQAAPPAPAQPGEESREVTILQDGPDDAAPRPPRPPRQPRESRRVIINGREMAPPPFPGNSGTVVITKDKKGRLTDLVVNGQRVEAATGKSKKTRGDKNQQVEIIQVVPPGNREFRGYAFRNDGGMERRLEGQVEREVERSKDFRFDFPAFDERQFRMAPEGQLNRTYRLQRLDGSSGGDERRARLEGLRGAERGLRTAAAVKSLNAQQRKDINKELEKVRVRIRQAESALSSSQPRLPDADGRQRKLDGRVESRDRQQESQDQRQAMRDRQQELQDQRQELQDRQQEMRDRQQEQRDLAQERTDRDRADRDQERADRDRYQHEALVAELRKDGLIQDQDNFQLKLTGTSMTVNGKEQPAQVRQKYLKLYEGSTGRKMSATGAMNITRNGTTSFSRNDAPRPPRPPRAPRAPIAPMMEPPVPPMPPMPAMPALPAPPTPPRVDTETLRKELRKDGVLGSDEKNLQFQLNSSGLTVNGKKQSDALAAKYRKLTSHDNGKNFNMTISTQE</sequence>
<feature type="region of interest" description="Disordered" evidence="1">
    <location>
        <begin position="665"/>
        <end position="759"/>
    </location>
</feature>
<feature type="compositionally biased region" description="Pro residues" evidence="1">
    <location>
        <begin position="855"/>
        <end position="878"/>
    </location>
</feature>
<evidence type="ECO:0000313" key="4">
    <source>
        <dbReference type="EMBL" id="GAA3982338.1"/>
    </source>
</evidence>
<feature type="compositionally biased region" description="Pro residues" evidence="1">
    <location>
        <begin position="838"/>
        <end position="847"/>
    </location>
</feature>
<name>A0ABP7QGV9_9BACT</name>
<dbReference type="Pfam" id="PF05569">
    <property type="entry name" value="Peptidase_M56"/>
    <property type="match status" value="1"/>
</dbReference>
<feature type="region of interest" description="Disordered" evidence="1">
    <location>
        <begin position="825"/>
        <end position="881"/>
    </location>
</feature>
<proteinExistence type="predicted"/>
<feature type="transmembrane region" description="Helical" evidence="2">
    <location>
        <begin position="20"/>
        <end position="41"/>
    </location>
</feature>
<dbReference type="InterPro" id="IPR052173">
    <property type="entry name" value="Beta-lactam_resp_regulator"/>
</dbReference>
<gene>
    <name evidence="4" type="ORF">GCM10022407_29500</name>
</gene>
<organism evidence="4 5">
    <name type="scientific">Hymenobacter antarcticus</name>
    <dbReference type="NCBI Taxonomy" id="486270"/>
    <lineage>
        <taxon>Bacteria</taxon>
        <taxon>Pseudomonadati</taxon>
        <taxon>Bacteroidota</taxon>
        <taxon>Cytophagia</taxon>
        <taxon>Cytophagales</taxon>
        <taxon>Hymenobacteraceae</taxon>
        <taxon>Hymenobacter</taxon>
    </lineage>
</organism>
<reference evidence="5" key="1">
    <citation type="journal article" date="2019" name="Int. J. Syst. Evol. Microbiol.">
        <title>The Global Catalogue of Microorganisms (GCM) 10K type strain sequencing project: providing services to taxonomists for standard genome sequencing and annotation.</title>
        <authorList>
            <consortium name="The Broad Institute Genomics Platform"/>
            <consortium name="The Broad Institute Genome Sequencing Center for Infectious Disease"/>
            <person name="Wu L."/>
            <person name="Ma J."/>
        </authorList>
    </citation>
    <scope>NUCLEOTIDE SEQUENCE [LARGE SCALE GENOMIC DNA]</scope>
    <source>
        <strain evidence="5">JCM 17217</strain>
    </source>
</reference>
<evidence type="ECO:0000256" key="2">
    <source>
        <dbReference type="SAM" id="Phobius"/>
    </source>
</evidence>
<dbReference type="Proteomes" id="UP001501556">
    <property type="component" value="Unassembled WGS sequence"/>
</dbReference>
<keyword evidence="2" id="KW-0812">Transmembrane</keyword>
<keyword evidence="5" id="KW-1185">Reference proteome</keyword>
<feature type="transmembrane region" description="Helical" evidence="2">
    <location>
        <begin position="372"/>
        <end position="396"/>
    </location>
</feature>
<dbReference type="Gene3D" id="3.30.2010.10">
    <property type="entry name" value="Metalloproteases ('zincins'), catalytic domain"/>
    <property type="match status" value="1"/>
</dbReference>
<dbReference type="PANTHER" id="PTHR34978">
    <property type="entry name" value="POSSIBLE SENSOR-TRANSDUCER PROTEIN BLAR"/>
    <property type="match status" value="1"/>
</dbReference>
<feature type="transmembrane region" description="Helical" evidence="2">
    <location>
        <begin position="48"/>
        <end position="72"/>
    </location>
</feature>
<feature type="domain" description="Peptidase M56" evidence="3">
    <location>
        <begin position="158"/>
        <end position="310"/>
    </location>
</feature>
<feature type="transmembrane region" description="Helical" evidence="2">
    <location>
        <begin position="165"/>
        <end position="186"/>
    </location>
</feature>
<feature type="compositionally biased region" description="Low complexity" evidence="1">
    <location>
        <begin position="430"/>
        <end position="442"/>
    </location>
</feature>
<evidence type="ECO:0000313" key="5">
    <source>
        <dbReference type="Proteomes" id="UP001501556"/>
    </source>
</evidence>
<evidence type="ECO:0000259" key="3">
    <source>
        <dbReference type="Pfam" id="PF05569"/>
    </source>
</evidence>
<feature type="region of interest" description="Disordered" evidence="1">
    <location>
        <begin position="430"/>
        <end position="481"/>
    </location>
</feature>
<accession>A0ABP7QGV9</accession>
<dbReference type="InterPro" id="IPR008756">
    <property type="entry name" value="Peptidase_M56"/>
</dbReference>
<keyword evidence="2" id="KW-0472">Membrane</keyword>
<evidence type="ECO:0000256" key="1">
    <source>
        <dbReference type="SAM" id="MobiDB-lite"/>
    </source>
</evidence>
<keyword evidence="2" id="KW-1133">Transmembrane helix</keyword>
<comment type="caution">
    <text evidence="4">The sequence shown here is derived from an EMBL/GenBank/DDBJ whole genome shotgun (WGS) entry which is preliminary data.</text>
</comment>
<feature type="compositionally biased region" description="Basic and acidic residues" evidence="1">
    <location>
        <begin position="677"/>
        <end position="759"/>
    </location>
</feature>
<dbReference type="PANTHER" id="PTHR34978:SF3">
    <property type="entry name" value="SLR0241 PROTEIN"/>
    <property type="match status" value="1"/>
</dbReference>
<dbReference type="CDD" id="cd07341">
    <property type="entry name" value="M56_BlaR1_MecR1_like"/>
    <property type="match status" value="1"/>
</dbReference>